<organism evidence="2 4">
    <name type="scientific">Suillus subaureus</name>
    <dbReference type="NCBI Taxonomy" id="48587"/>
    <lineage>
        <taxon>Eukaryota</taxon>
        <taxon>Fungi</taxon>
        <taxon>Dikarya</taxon>
        <taxon>Basidiomycota</taxon>
        <taxon>Agaricomycotina</taxon>
        <taxon>Agaricomycetes</taxon>
        <taxon>Agaricomycetidae</taxon>
        <taxon>Boletales</taxon>
        <taxon>Suillineae</taxon>
        <taxon>Suillaceae</taxon>
        <taxon>Suillus</taxon>
    </lineage>
</organism>
<dbReference type="GeneID" id="64635714"/>
<proteinExistence type="predicted"/>
<evidence type="ECO:0000313" key="4">
    <source>
        <dbReference type="Proteomes" id="UP000807769"/>
    </source>
</evidence>
<evidence type="ECO:0000313" key="3">
    <source>
        <dbReference type="EMBL" id="KAG1812209.1"/>
    </source>
</evidence>
<keyword evidence="4" id="KW-1185">Reference proteome</keyword>
<dbReference type="EMBL" id="JABBWG010000027">
    <property type="protein sequence ID" value="KAG1812209.1"/>
    <property type="molecule type" value="Genomic_DNA"/>
</dbReference>
<evidence type="ECO:0000313" key="2">
    <source>
        <dbReference type="EMBL" id="KAG1794728.1"/>
    </source>
</evidence>
<comment type="caution">
    <text evidence="2">The sequence shown here is derived from an EMBL/GenBank/DDBJ whole genome shotgun (WGS) entry which is preliminary data.</text>
</comment>
<dbReference type="Proteomes" id="UP000807769">
    <property type="component" value="Unassembled WGS sequence"/>
</dbReference>
<accession>A0A9P7DIX8</accession>
<dbReference type="RefSeq" id="XP_041190491.1">
    <property type="nucleotide sequence ID" value="XM_041341698.1"/>
</dbReference>
<dbReference type="AlphaFoldDB" id="A0A9P7DIX8"/>
<name>A0A9P7DIX8_9AGAM</name>
<protein>
    <submittedName>
        <fullName evidence="2">Uncharacterized protein</fullName>
    </submittedName>
</protein>
<dbReference type="EMBL" id="JABBWG010000364">
    <property type="protein sequence ID" value="KAG1794728.1"/>
    <property type="molecule type" value="Genomic_DNA"/>
</dbReference>
<feature type="region of interest" description="Disordered" evidence="1">
    <location>
        <begin position="1"/>
        <end position="24"/>
    </location>
</feature>
<sequence length="111" mass="11997">MISDVKSLSSKHLPPSTSQRSMASGPAAATYTHLLHSTLWYRNTCVYFTRDNSDFLLLFNKANGQPQNIGALSAYPFAPYMADGLGRCFSIIFGANLIIASTVTQTASSSL</sequence>
<gene>
    <name evidence="3" type="ORF">BJ212DRAFT_1520411</name>
    <name evidence="2" type="ORF">BJ212DRAFT_1529517</name>
</gene>
<evidence type="ECO:0000256" key="1">
    <source>
        <dbReference type="SAM" id="MobiDB-lite"/>
    </source>
</evidence>
<feature type="compositionally biased region" description="Polar residues" evidence="1">
    <location>
        <begin position="1"/>
        <end position="22"/>
    </location>
</feature>
<reference evidence="2" key="1">
    <citation type="journal article" date="2020" name="New Phytol.">
        <title>Comparative genomics reveals dynamic genome evolution in host specialist ectomycorrhizal fungi.</title>
        <authorList>
            <person name="Lofgren L.A."/>
            <person name="Nguyen N.H."/>
            <person name="Vilgalys R."/>
            <person name="Ruytinx J."/>
            <person name="Liao H.L."/>
            <person name="Branco S."/>
            <person name="Kuo A."/>
            <person name="LaButti K."/>
            <person name="Lipzen A."/>
            <person name="Andreopoulos W."/>
            <person name="Pangilinan J."/>
            <person name="Riley R."/>
            <person name="Hundley H."/>
            <person name="Na H."/>
            <person name="Barry K."/>
            <person name="Grigoriev I.V."/>
            <person name="Stajich J.E."/>
            <person name="Kennedy P.G."/>
        </authorList>
    </citation>
    <scope>NUCLEOTIDE SEQUENCE</scope>
    <source>
        <strain evidence="2">MN1</strain>
    </source>
</reference>